<dbReference type="EMBL" id="LGFT01000064">
    <property type="protein sequence ID" value="KUK43560.1"/>
    <property type="molecule type" value="Genomic_DNA"/>
</dbReference>
<feature type="transmembrane region" description="Helical" evidence="6">
    <location>
        <begin position="323"/>
        <end position="344"/>
    </location>
</feature>
<feature type="transmembrane region" description="Helical" evidence="6">
    <location>
        <begin position="149"/>
        <end position="166"/>
    </location>
</feature>
<feature type="transmembrane region" description="Helical" evidence="6">
    <location>
        <begin position="242"/>
        <end position="266"/>
    </location>
</feature>
<accession>A0A101FSD0</accession>
<evidence type="ECO:0000256" key="2">
    <source>
        <dbReference type="ARBA" id="ARBA00022475"/>
    </source>
</evidence>
<feature type="transmembrane region" description="Helical" evidence="6">
    <location>
        <begin position="178"/>
        <end position="201"/>
    </location>
</feature>
<protein>
    <submittedName>
        <fullName evidence="7">Membrane protein involved in the export of O-antigen and teichoic acid</fullName>
    </submittedName>
</protein>
<evidence type="ECO:0000313" key="8">
    <source>
        <dbReference type="Proteomes" id="UP000057043"/>
    </source>
</evidence>
<feature type="transmembrane region" description="Helical" evidence="6">
    <location>
        <begin position="364"/>
        <end position="386"/>
    </location>
</feature>
<evidence type="ECO:0000256" key="3">
    <source>
        <dbReference type="ARBA" id="ARBA00022692"/>
    </source>
</evidence>
<name>A0A101FSD0_9EURY</name>
<feature type="transmembrane region" description="Helical" evidence="6">
    <location>
        <begin position="207"/>
        <end position="230"/>
    </location>
</feature>
<reference evidence="7 8" key="1">
    <citation type="journal article" date="2015" name="MBio">
        <title>Genome-Resolved Metagenomic Analysis Reveals Roles for Candidate Phyla and Other Microbial Community Members in Biogeochemical Transformations in Oil Reservoirs.</title>
        <authorList>
            <person name="Hu P."/>
            <person name="Tom L."/>
            <person name="Singh A."/>
            <person name="Thomas B.C."/>
            <person name="Baker B.J."/>
            <person name="Piceno Y.M."/>
            <person name="Andersen G.L."/>
            <person name="Banfield J.F."/>
        </authorList>
    </citation>
    <scope>NUCLEOTIDE SEQUENCE [LARGE SCALE GENOMIC DNA]</scope>
    <source>
        <strain evidence="7">57_489</strain>
    </source>
</reference>
<comment type="subcellular location">
    <subcellularLocation>
        <location evidence="1">Cell membrane</location>
        <topology evidence="1">Multi-pass membrane protein</topology>
    </subcellularLocation>
</comment>
<feature type="transmembrane region" description="Helical" evidence="6">
    <location>
        <begin position="457"/>
        <end position="477"/>
    </location>
</feature>
<dbReference type="PANTHER" id="PTHR30250">
    <property type="entry name" value="PST FAMILY PREDICTED COLANIC ACID TRANSPORTER"/>
    <property type="match status" value="1"/>
</dbReference>
<feature type="transmembrane region" description="Helical" evidence="6">
    <location>
        <begin position="36"/>
        <end position="54"/>
    </location>
</feature>
<proteinExistence type="predicted"/>
<feature type="transmembrane region" description="Helical" evidence="6">
    <location>
        <begin position="426"/>
        <end position="445"/>
    </location>
</feature>
<feature type="transmembrane region" description="Helical" evidence="6">
    <location>
        <begin position="105"/>
        <end position="126"/>
    </location>
</feature>
<evidence type="ECO:0000313" key="7">
    <source>
        <dbReference type="EMBL" id="KUK43560.1"/>
    </source>
</evidence>
<evidence type="ECO:0000256" key="4">
    <source>
        <dbReference type="ARBA" id="ARBA00022989"/>
    </source>
</evidence>
<comment type="caution">
    <text evidence="7">The sequence shown here is derived from an EMBL/GenBank/DDBJ whole genome shotgun (WGS) entry which is preliminary data.</text>
</comment>
<dbReference type="Pfam" id="PF01943">
    <property type="entry name" value="Polysacc_synt"/>
    <property type="match status" value="1"/>
</dbReference>
<organism evidence="7 8">
    <name type="scientific">Methanothrix harundinacea</name>
    <dbReference type="NCBI Taxonomy" id="301375"/>
    <lineage>
        <taxon>Archaea</taxon>
        <taxon>Methanobacteriati</taxon>
        <taxon>Methanobacteriota</taxon>
        <taxon>Stenosarchaea group</taxon>
        <taxon>Methanomicrobia</taxon>
        <taxon>Methanotrichales</taxon>
        <taxon>Methanotrichaceae</taxon>
        <taxon>Methanothrix</taxon>
    </lineage>
</organism>
<dbReference type="CDD" id="cd13128">
    <property type="entry name" value="MATE_Wzx_like"/>
    <property type="match status" value="1"/>
</dbReference>
<sequence>MSPRNAAVTSRGQDKTDTGQIKIGGGLIARNTLLNLIGRTAPLLVGVLTIPYVVHGLGTDRFGLLSLAWMVLGYFTIFDMGLGRATTKFVAEALGKGERDQVPQILWTAVSFQLILGLIGTIVLFGTTDLLVERVLNIPPHLITEAKDTFHLIALSVPIVLVTSSFRGLIEAAQRFDLVNAVTIPSSILTFLLPVVGLYLGFGLPGIVALVVLARFGALITFVAINFLIVPHLRTFSGSIALFFRLFSFGGWVMISSIVGPFLVYLDRFLIGSILTISAVAYYAAPYEVVTRLWILTASLTVTLFPAFSSLEGAKDRLRVGIFFARSIKYILITTGPIVVLIAVYAKDILQLWLGSDFAIESTFAMQVLVVGVLVNSLAHTPYALLQGTGRPDLPAKFHVIELPVYIGVAWVLVSEFGIAGAAGAWTLRVTLDAFLLFIATFKVYRLSPAILAENGTKFAVVGLLIFGCIACLLKAVSDPISIVFQLIFSIGLLVLFAWAAWNYVLDDTDRGVAQRVINLRELLGW</sequence>
<keyword evidence="5 6" id="KW-0472">Membrane</keyword>
<dbReference type="InterPro" id="IPR050833">
    <property type="entry name" value="Poly_Biosynth_Transport"/>
</dbReference>
<feature type="transmembrane region" description="Helical" evidence="6">
    <location>
        <begin position="398"/>
        <end position="420"/>
    </location>
</feature>
<evidence type="ECO:0000256" key="5">
    <source>
        <dbReference type="ARBA" id="ARBA00023136"/>
    </source>
</evidence>
<feature type="transmembrane region" description="Helical" evidence="6">
    <location>
        <begin position="483"/>
        <end position="506"/>
    </location>
</feature>
<gene>
    <name evidence="7" type="ORF">XD72_2053</name>
</gene>
<dbReference type="GO" id="GO:0005886">
    <property type="term" value="C:plasma membrane"/>
    <property type="evidence" value="ECO:0007669"/>
    <property type="project" value="UniProtKB-SubCell"/>
</dbReference>
<dbReference type="PATRIC" id="fig|301375.7.peg.266"/>
<evidence type="ECO:0000256" key="1">
    <source>
        <dbReference type="ARBA" id="ARBA00004651"/>
    </source>
</evidence>
<feature type="transmembrane region" description="Helical" evidence="6">
    <location>
        <begin position="66"/>
        <end position="85"/>
    </location>
</feature>
<keyword evidence="3 6" id="KW-0812">Transmembrane</keyword>
<dbReference type="AlphaFoldDB" id="A0A101FSD0"/>
<dbReference type="PANTHER" id="PTHR30250:SF26">
    <property type="entry name" value="PSMA PROTEIN"/>
    <property type="match status" value="1"/>
</dbReference>
<evidence type="ECO:0000256" key="6">
    <source>
        <dbReference type="SAM" id="Phobius"/>
    </source>
</evidence>
<keyword evidence="4 6" id="KW-1133">Transmembrane helix</keyword>
<dbReference type="Proteomes" id="UP000057043">
    <property type="component" value="Unassembled WGS sequence"/>
</dbReference>
<keyword evidence="2" id="KW-1003">Cell membrane</keyword>
<dbReference type="InterPro" id="IPR002797">
    <property type="entry name" value="Polysacc_synth"/>
</dbReference>